<dbReference type="AlphaFoldDB" id="A0A250FX85"/>
<organism evidence="2 3">
    <name type="scientific">Capnocytophaga stomatis</name>
    <dbReference type="NCBI Taxonomy" id="1848904"/>
    <lineage>
        <taxon>Bacteria</taxon>
        <taxon>Pseudomonadati</taxon>
        <taxon>Bacteroidota</taxon>
        <taxon>Flavobacteriia</taxon>
        <taxon>Flavobacteriales</taxon>
        <taxon>Flavobacteriaceae</taxon>
        <taxon>Capnocytophaga</taxon>
    </lineage>
</organism>
<protein>
    <recommendedName>
        <fullName evidence="4">DUF5362 domain-containing protein</fullName>
    </recommendedName>
</protein>
<dbReference type="OrthoDB" id="1121797at2"/>
<feature type="transmembrane region" description="Helical" evidence="1">
    <location>
        <begin position="122"/>
        <end position="143"/>
    </location>
</feature>
<name>A0A250FX85_9FLAO</name>
<evidence type="ECO:0000313" key="3">
    <source>
        <dbReference type="Proteomes" id="UP000217348"/>
    </source>
</evidence>
<evidence type="ECO:0000256" key="1">
    <source>
        <dbReference type="SAM" id="Phobius"/>
    </source>
</evidence>
<accession>A0A250FX85</accession>
<dbReference type="EMBL" id="CP022387">
    <property type="protein sequence ID" value="ATA89065.1"/>
    <property type="molecule type" value="Genomic_DNA"/>
</dbReference>
<proteinExistence type="predicted"/>
<feature type="transmembrane region" description="Helical" evidence="1">
    <location>
        <begin position="34"/>
        <end position="59"/>
    </location>
</feature>
<keyword evidence="1" id="KW-0472">Membrane</keyword>
<keyword evidence="1" id="KW-1133">Transmembrane helix</keyword>
<sequence length="153" mass="17420">MENQLNSSWGDNKKLEVTPFIKDTLSETAKWAKFLAIVGFVGIGFLCLVGIFTLVIGVFHSFGLLTIYLVPVGLMSFIIAFIYFFPIRYLYNFSTKMKNALTLTDDQAFSESFSALKSHYKFVGILMIIVVLIYLINFFMFFLEAIFGETVLL</sequence>
<dbReference type="Proteomes" id="UP000217348">
    <property type="component" value="Chromosome"/>
</dbReference>
<reference evidence="3" key="1">
    <citation type="submission" date="2017-06" db="EMBL/GenBank/DDBJ databases">
        <title>Capnocytophaga spp. assemblies.</title>
        <authorList>
            <person name="Gulvik C.A."/>
        </authorList>
    </citation>
    <scope>NUCLEOTIDE SEQUENCE [LARGE SCALE GENOMIC DNA]</scope>
    <source>
        <strain evidence="3">H2177</strain>
    </source>
</reference>
<dbReference type="RefSeq" id="WP_095895406.1">
    <property type="nucleotide sequence ID" value="NZ_BOPJ01000007.1"/>
</dbReference>
<dbReference type="KEGG" id="csto:CGC58_04640"/>
<evidence type="ECO:0000313" key="2">
    <source>
        <dbReference type="EMBL" id="ATA89065.1"/>
    </source>
</evidence>
<gene>
    <name evidence="2" type="ORF">CGC58_04640</name>
</gene>
<feature type="transmembrane region" description="Helical" evidence="1">
    <location>
        <begin position="65"/>
        <end position="91"/>
    </location>
</feature>
<keyword evidence="1" id="KW-0812">Transmembrane</keyword>
<evidence type="ECO:0008006" key="4">
    <source>
        <dbReference type="Google" id="ProtNLM"/>
    </source>
</evidence>